<feature type="transmembrane region" description="Helical" evidence="1">
    <location>
        <begin position="510"/>
        <end position="532"/>
    </location>
</feature>
<evidence type="ECO:0000313" key="3">
    <source>
        <dbReference type="EMBL" id="CAJ1961153.1"/>
    </source>
</evidence>
<evidence type="ECO:0000313" key="4">
    <source>
        <dbReference type="EMBL" id="CAJ1965507.1"/>
    </source>
</evidence>
<keyword evidence="1" id="KW-0812">Transmembrane</keyword>
<dbReference type="Proteomes" id="UP001295423">
    <property type="component" value="Unassembled WGS sequence"/>
</dbReference>
<feature type="transmembrane region" description="Helical" evidence="1">
    <location>
        <begin position="389"/>
        <end position="411"/>
    </location>
</feature>
<keyword evidence="1" id="KW-1133">Transmembrane helix</keyword>
<reference evidence="4" key="1">
    <citation type="submission" date="2023-08" db="EMBL/GenBank/DDBJ databases">
        <authorList>
            <person name="Audoor S."/>
            <person name="Bilcke G."/>
        </authorList>
    </citation>
    <scope>NUCLEOTIDE SEQUENCE</scope>
</reference>
<dbReference type="EMBL" id="CAKOGP040002203">
    <property type="protein sequence ID" value="CAJ1965507.1"/>
    <property type="molecule type" value="Genomic_DNA"/>
</dbReference>
<dbReference type="InterPro" id="IPR007065">
    <property type="entry name" value="HPP"/>
</dbReference>
<protein>
    <recommendedName>
        <fullName evidence="2">HPP transmembrane region domain-containing protein</fullName>
    </recommendedName>
</protein>
<feature type="transmembrane region" description="Helical" evidence="1">
    <location>
        <begin position="423"/>
        <end position="440"/>
    </location>
</feature>
<comment type="caution">
    <text evidence="4">The sequence shown here is derived from an EMBL/GenBank/DDBJ whole genome shotgun (WGS) entry which is preliminary data.</text>
</comment>
<feature type="domain" description="HPP transmembrane region" evidence="2">
    <location>
        <begin position="389"/>
        <end position="542"/>
    </location>
</feature>
<proteinExistence type="predicted"/>
<evidence type="ECO:0000259" key="2">
    <source>
        <dbReference type="Pfam" id="PF04982"/>
    </source>
</evidence>
<dbReference type="Pfam" id="PF04982">
    <property type="entry name" value="TM_HPP"/>
    <property type="match status" value="1"/>
</dbReference>
<feature type="transmembrane region" description="Helical" evidence="1">
    <location>
        <begin position="452"/>
        <end position="471"/>
    </location>
</feature>
<feature type="transmembrane region" description="Helical" evidence="1">
    <location>
        <begin position="478"/>
        <end position="498"/>
    </location>
</feature>
<gene>
    <name evidence="3" type="ORF">CYCCA115_LOCUS19065</name>
    <name evidence="4" type="ORF">CYCCA115_LOCUS21147</name>
</gene>
<keyword evidence="5" id="KW-1185">Reference proteome</keyword>
<accession>A0AAD2G7W9</accession>
<sequence>MSETNNEAQNHEMPMDDPMSLISENKDFVLEIDSDNEDDTSVLLDENEDRVYPPGADNQEEVYDMQFLHRVIEDAGRWAFGILLAELWVMDDTGTLLFRPDCGWWADRYASTEAFSKLTDSSLPDYIPADPCMPGIGLPGYLWSQATTNTRSSTIRQSTIRGGSNFLGTSRQHGGARRGSVASRGSMFGTGTIGSGMMHSHHPDQSSSAKLTWCEVKPLADDPDQPYCERTQYLANKAGLGLAAGVTFNVGGTRGIVVYMARDTASLKDLTDSTNEEYLQRATSVIGSAYSLRRARIEVVKKRRKDINKCWRRVRIKLLAIRFMGLSLAKVVEREEQKAALQKGKSQSMKDVMKELDGTVNKVAGYFKAKIKQEAKKFMGANVKAPPPMGWSASAFTFMGCFLTFAMLTNFSKFMQQSYGPEYSIVLPPFGALMGLHYGLTSAPASQPRNAIVGQVLGLTIAHLIGSYLDVELWLRQSLAIACAVGIMVKCSAIHPPAGAAAVVFSSGTFTWIQVGMMLVGNVLAILSSTLINNWNDQRQFPTFWGFRPINDYFSALFSAKKESMDKEK</sequence>
<dbReference type="PANTHER" id="PTHR33741">
    <property type="entry name" value="TRANSMEMBRANE PROTEIN DDB_G0269096-RELATED"/>
    <property type="match status" value="1"/>
</dbReference>
<dbReference type="EMBL" id="CAKOGP040002085">
    <property type="protein sequence ID" value="CAJ1961153.1"/>
    <property type="molecule type" value="Genomic_DNA"/>
</dbReference>
<evidence type="ECO:0000313" key="5">
    <source>
        <dbReference type="Proteomes" id="UP001295423"/>
    </source>
</evidence>
<dbReference type="AlphaFoldDB" id="A0AAD2G7W9"/>
<dbReference type="PANTHER" id="PTHR33741:SF5">
    <property type="entry name" value="TRANSMEMBRANE PROTEIN DDB_G0269096-RELATED"/>
    <property type="match status" value="1"/>
</dbReference>
<dbReference type="InterPro" id="IPR058581">
    <property type="entry name" value="TM_HPP"/>
</dbReference>
<name>A0AAD2G7W9_9STRA</name>
<keyword evidence="1" id="KW-0472">Membrane</keyword>
<organism evidence="4 5">
    <name type="scientific">Cylindrotheca closterium</name>
    <dbReference type="NCBI Taxonomy" id="2856"/>
    <lineage>
        <taxon>Eukaryota</taxon>
        <taxon>Sar</taxon>
        <taxon>Stramenopiles</taxon>
        <taxon>Ochrophyta</taxon>
        <taxon>Bacillariophyta</taxon>
        <taxon>Bacillariophyceae</taxon>
        <taxon>Bacillariophycidae</taxon>
        <taxon>Bacillariales</taxon>
        <taxon>Bacillariaceae</taxon>
        <taxon>Cylindrotheca</taxon>
    </lineage>
</organism>
<evidence type="ECO:0000256" key="1">
    <source>
        <dbReference type="SAM" id="Phobius"/>
    </source>
</evidence>